<keyword evidence="2" id="KW-1185">Reference proteome</keyword>
<proteinExistence type="predicted"/>
<dbReference type="Proteomes" id="UP001333102">
    <property type="component" value="Chromosome"/>
</dbReference>
<reference evidence="2" key="1">
    <citation type="submission" date="2023-12" db="EMBL/GenBank/DDBJ databases">
        <title>Novel isolates from deep terrestrial aquifers shed light on the physiology and ecology of the class Limnochordia.</title>
        <authorList>
            <person name="Karnachuk O.V."/>
            <person name="Lukina A.P."/>
            <person name="Avakyan M.R."/>
            <person name="Kadnikov V."/>
            <person name="Begmatov S."/>
            <person name="Beletsky A.V."/>
            <person name="Mardanov A.V."/>
            <person name="Ravin N.V."/>
        </authorList>
    </citation>
    <scope>NUCLEOTIDE SEQUENCE [LARGE SCALE GENOMIC DNA]</scope>
    <source>
        <strain evidence="2">LN</strain>
    </source>
</reference>
<organism evidence="1 2">
    <name type="scientific">Geochorda subterranea</name>
    <dbReference type="NCBI Taxonomy" id="3109564"/>
    <lineage>
        <taxon>Bacteria</taxon>
        <taxon>Bacillati</taxon>
        <taxon>Bacillota</taxon>
        <taxon>Limnochordia</taxon>
        <taxon>Limnochordales</taxon>
        <taxon>Geochordaceae</taxon>
        <taxon>Geochorda</taxon>
    </lineage>
</organism>
<dbReference type="InterPro" id="IPR036390">
    <property type="entry name" value="WH_DNA-bd_sf"/>
</dbReference>
<dbReference type="SUPFAM" id="SSF46785">
    <property type="entry name" value="Winged helix' DNA-binding domain"/>
    <property type="match status" value="1"/>
</dbReference>
<evidence type="ECO:0000313" key="1">
    <source>
        <dbReference type="EMBL" id="WRP15217.1"/>
    </source>
</evidence>
<dbReference type="Gene3D" id="1.10.10.10">
    <property type="entry name" value="Winged helix-like DNA-binding domain superfamily/Winged helix DNA-binding domain"/>
    <property type="match status" value="1"/>
</dbReference>
<dbReference type="InterPro" id="IPR036388">
    <property type="entry name" value="WH-like_DNA-bd_sf"/>
</dbReference>
<sequence length="122" mass="13744">MLLARSHTQKRLKPENTDAGFALRLGPGHEAACGVFKVVFLRDPYTPERLRALGLLDQQIRAVLYAKEKGAITNREYRELVGVKERTATEDLARLVTMGILQKSGITGRGMRYVIRKTQNPH</sequence>
<evidence type="ECO:0000313" key="2">
    <source>
        <dbReference type="Proteomes" id="UP001333102"/>
    </source>
</evidence>
<name>A0ABZ1BSU4_9FIRM</name>
<protein>
    <submittedName>
        <fullName evidence="1">Uncharacterized protein</fullName>
    </submittedName>
</protein>
<dbReference type="RefSeq" id="WP_324669611.1">
    <property type="nucleotide sequence ID" value="NZ_CP141614.1"/>
</dbReference>
<accession>A0ABZ1BSU4</accession>
<gene>
    <name evidence="1" type="ORF">VLY81_03335</name>
</gene>
<dbReference type="EMBL" id="CP141614">
    <property type="protein sequence ID" value="WRP15217.1"/>
    <property type="molecule type" value="Genomic_DNA"/>
</dbReference>